<dbReference type="Proteomes" id="UP000183832">
    <property type="component" value="Unassembled WGS sequence"/>
</dbReference>
<evidence type="ECO:0000313" key="2">
    <source>
        <dbReference type="Proteomes" id="UP000183832"/>
    </source>
</evidence>
<keyword evidence="2" id="KW-1185">Reference proteome</keyword>
<accession>A0A1J1HRR4</accession>
<name>A0A1J1HRR4_9DIPT</name>
<reference evidence="1 2" key="1">
    <citation type="submission" date="2015-04" db="EMBL/GenBank/DDBJ databases">
        <authorList>
            <person name="Syromyatnikov M.Y."/>
            <person name="Popov V.N."/>
        </authorList>
    </citation>
    <scope>NUCLEOTIDE SEQUENCE [LARGE SCALE GENOMIC DNA]</scope>
</reference>
<sequence>MFSVVQTANINRIKLLMVMMPDDLLKNIHSTLMGQIFLLNSSQAFIENFKCSEHTQTLLESSFAFPAVGKC</sequence>
<organism evidence="1 2">
    <name type="scientific">Clunio marinus</name>
    <dbReference type="NCBI Taxonomy" id="568069"/>
    <lineage>
        <taxon>Eukaryota</taxon>
        <taxon>Metazoa</taxon>
        <taxon>Ecdysozoa</taxon>
        <taxon>Arthropoda</taxon>
        <taxon>Hexapoda</taxon>
        <taxon>Insecta</taxon>
        <taxon>Pterygota</taxon>
        <taxon>Neoptera</taxon>
        <taxon>Endopterygota</taxon>
        <taxon>Diptera</taxon>
        <taxon>Nematocera</taxon>
        <taxon>Chironomoidea</taxon>
        <taxon>Chironomidae</taxon>
        <taxon>Clunio</taxon>
    </lineage>
</organism>
<gene>
    <name evidence="1" type="ORF">CLUMA_CG002927</name>
</gene>
<protein>
    <submittedName>
        <fullName evidence="1">CLUMA_CG002927, isoform A</fullName>
    </submittedName>
</protein>
<dbReference type="AlphaFoldDB" id="A0A1J1HRR4"/>
<proteinExistence type="predicted"/>
<dbReference type="EMBL" id="CVRI01000011">
    <property type="protein sequence ID" value="CRK89166.1"/>
    <property type="molecule type" value="Genomic_DNA"/>
</dbReference>
<evidence type="ECO:0000313" key="1">
    <source>
        <dbReference type="EMBL" id="CRK89166.1"/>
    </source>
</evidence>